<feature type="transmembrane region" description="Helical" evidence="1">
    <location>
        <begin position="12"/>
        <end position="31"/>
    </location>
</feature>
<evidence type="ECO:0008006" key="4">
    <source>
        <dbReference type="Google" id="ProtNLM"/>
    </source>
</evidence>
<evidence type="ECO:0000313" key="3">
    <source>
        <dbReference type="Proteomes" id="UP000003781"/>
    </source>
</evidence>
<dbReference type="SUPFAM" id="SSF48317">
    <property type="entry name" value="Acid phosphatase/Vanadium-dependent haloperoxidase"/>
    <property type="match status" value="1"/>
</dbReference>
<organism evidence="2 3">
    <name type="scientific">Crocosphaera chwakensis CCY0110</name>
    <dbReference type="NCBI Taxonomy" id="391612"/>
    <lineage>
        <taxon>Bacteria</taxon>
        <taxon>Bacillati</taxon>
        <taxon>Cyanobacteriota</taxon>
        <taxon>Cyanophyceae</taxon>
        <taxon>Oscillatoriophycideae</taxon>
        <taxon>Chroococcales</taxon>
        <taxon>Aphanothecaceae</taxon>
        <taxon>Crocosphaera</taxon>
        <taxon>Crocosphaera chwakensis</taxon>
    </lineage>
</organism>
<reference evidence="2 3" key="1">
    <citation type="submission" date="2007-03" db="EMBL/GenBank/DDBJ databases">
        <authorList>
            <person name="Stal L."/>
            <person name="Ferriera S."/>
            <person name="Johnson J."/>
            <person name="Kravitz S."/>
            <person name="Beeson K."/>
            <person name="Sutton G."/>
            <person name="Rogers Y.-H."/>
            <person name="Friedman R."/>
            <person name="Frazier M."/>
            <person name="Venter J.C."/>
        </authorList>
    </citation>
    <scope>NUCLEOTIDE SEQUENCE [LARGE SCALE GENOMIC DNA]</scope>
    <source>
        <strain evidence="2 3">CCY0110</strain>
    </source>
</reference>
<accession>A3IYJ9</accession>
<evidence type="ECO:0000313" key="2">
    <source>
        <dbReference type="EMBL" id="EAZ88448.1"/>
    </source>
</evidence>
<keyword evidence="3" id="KW-1185">Reference proteome</keyword>
<dbReference type="Proteomes" id="UP000003781">
    <property type="component" value="Unassembled WGS sequence"/>
</dbReference>
<feature type="transmembrane region" description="Helical" evidence="1">
    <location>
        <begin position="65"/>
        <end position="90"/>
    </location>
</feature>
<keyword evidence="1" id="KW-1133">Transmembrane helix</keyword>
<dbReference type="AlphaFoldDB" id="A3IYJ9"/>
<gene>
    <name evidence="2" type="ORF">CY0110_31175</name>
</gene>
<evidence type="ECO:0000256" key="1">
    <source>
        <dbReference type="SAM" id="Phobius"/>
    </source>
</evidence>
<keyword evidence="1" id="KW-0812">Transmembrane</keyword>
<dbReference type="RefSeq" id="WP_008278465.1">
    <property type="nucleotide sequence ID" value="NZ_AAXW01000082.1"/>
</dbReference>
<keyword evidence="1" id="KW-0472">Membrane</keyword>
<dbReference type="InterPro" id="IPR036938">
    <property type="entry name" value="PAP2/HPO_sf"/>
</dbReference>
<dbReference type="EMBL" id="AAXW01000082">
    <property type="protein sequence ID" value="EAZ88448.1"/>
    <property type="molecule type" value="Genomic_DNA"/>
</dbReference>
<protein>
    <recommendedName>
        <fullName evidence="4">Phosphatidic acid phosphatase type 2/haloperoxidase domain-containing protein</fullName>
    </recommendedName>
</protein>
<dbReference type="eggNOG" id="COG0671">
    <property type="taxonomic scope" value="Bacteria"/>
</dbReference>
<comment type="caution">
    <text evidence="2">The sequence shown here is derived from an EMBL/GenBank/DDBJ whole genome shotgun (WGS) entry which is preliminary data.</text>
</comment>
<name>A3IYJ9_9CHRO</name>
<dbReference type="OrthoDB" id="9789113at2"/>
<proteinExistence type="predicted"/>
<sequence>MSNKIRSYLRIFLTIFGIKALTICFVILVTITKLSKNVIDKKNYRLDESFLLWIYQWSNPKLDKIMLMITHLGDFNVVIIVITITLSILLQKSYYQEAKFFMIACFGHPILADGMKLLHGKPRPKLWTHLVEAGSFSFPSGHAVGAVLKIKKLPVNSAC</sequence>